<dbReference type="SMART" id="SM00421">
    <property type="entry name" value="HTH_LUXR"/>
    <property type="match status" value="1"/>
</dbReference>
<dbReference type="PROSITE" id="PS50043">
    <property type="entry name" value="HTH_LUXR_2"/>
    <property type="match status" value="1"/>
</dbReference>
<evidence type="ECO:0000313" key="5">
    <source>
        <dbReference type="EMBL" id="SMX54686.1"/>
    </source>
</evidence>
<dbReference type="AlphaFoldDB" id="A0A1Y6K540"/>
<dbReference type="GO" id="GO:0006355">
    <property type="term" value="P:regulation of DNA-templated transcription"/>
    <property type="evidence" value="ECO:0007669"/>
    <property type="project" value="InterPro"/>
</dbReference>
<dbReference type="Pfam" id="PF00196">
    <property type="entry name" value="GerE"/>
    <property type="match status" value="1"/>
</dbReference>
<dbReference type="InterPro" id="IPR036388">
    <property type="entry name" value="WH-like_DNA-bd_sf"/>
</dbReference>
<evidence type="ECO:0000256" key="2">
    <source>
        <dbReference type="ARBA" id="ARBA00023125"/>
    </source>
</evidence>
<dbReference type="RefSeq" id="WP_087862513.1">
    <property type="nucleotide sequence ID" value="NZ_LT859958.1"/>
</dbReference>
<dbReference type="InterPro" id="IPR000792">
    <property type="entry name" value="Tscrpt_reg_LuxR_C"/>
</dbReference>
<dbReference type="Gene3D" id="1.10.10.10">
    <property type="entry name" value="Winged helix-like DNA-binding domain superfamily/Winged helix DNA-binding domain"/>
    <property type="match status" value="1"/>
</dbReference>
<dbReference type="CDD" id="cd06170">
    <property type="entry name" value="LuxR_C_like"/>
    <property type="match status" value="1"/>
</dbReference>
<organism evidence="5 6">
    <name type="scientific">Candidatus Brevifilum fermentans</name>
    <dbReference type="NCBI Taxonomy" id="1986204"/>
    <lineage>
        <taxon>Bacteria</taxon>
        <taxon>Bacillati</taxon>
        <taxon>Chloroflexota</taxon>
        <taxon>Anaerolineae</taxon>
        <taxon>Anaerolineales</taxon>
        <taxon>Anaerolineaceae</taxon>
        <taxon>Candidatus Brevifilum</taxon>
    </lineage>
</organism>
<keyword evidence="1" id="KW-0805">Transcription regulation</keyword>
<protein>
    <recommendedName>
        <fullName evidence="4">HTH luxR-type domain-containing protein</fullName>
    </recommendedName>
</protein>
<proteinExistence type="predicted"/>
<keyword evidence="3" id="KW-0804">Transcription</keyword>
<dbReference type="EMBL" id="LT859958">
    <property type="protein sequence ID" value="SMX54686.1"/>
    <property type="molecule type" value="Genomic_DNA"/>
</dbReference>
<dbReference type="SUPFAM" id="SSF46894">
    <property type="entry name" value="C-terminal effector domain of the bipartite response regulators"/>
    <property type="match status" value="1"/>
</dbReference>
<evidence type="ECO:0000256" key="3">
    <source>
        <dbReference type="ARBA" id="ARBA00023163"/>
    </source>
</evidence>
<keyword evidence="6" id="KW-1185">Reference proteome</keyword>
<dbReference type="InterPro" id="IPR016032">
    <property type="entry name" value="Sig_transdc_resp-reg_C-effctor"/>
</dbReference>
<sequence>MLSIKLPWRRLNPANLSRVLLLELDPLNARYLKQIAARTGVSCRQAAQNLLKDALVDRQVSEAHLSHWRALTPRQQQVAALTCLNFTNRQIAARLSISPQTVKAHLRNLLQRFELHSKAELRQALEDWDFSEWI</sequence>
<name>A0A1Y6K540_9CHLR</name>
<reference evidence="6" key="1">
    <citation type="submission" date="2017-05" db="EMBL/GenBank/DDBJ databases">
        <authorList>
            <person name="Kirkegaard R."/>
            <person name="Mcilroy J S."/>
        </authorList>
    </citation>
    <scope>NUCLEOTIDE SEQUENCE [LARGE SCALE GENOMIC DNA]</scope>
</reference>
<dbReference type="PRINTS" id="PR00038">
    <property type="entry name" value="HTHLUXR"/>
</dbReference>
<evidence type="ECO:0000259" key="4">
    <source>
        <dbReference type="PROSITE" id="PS50043"/>
    </source>
</evidence>
<dbReference type="PANTHER" id="PTHR44688:SF16">
    <property type="entry name" value="DNA-BINDING TRANSCRIPTIONAL ACTIVATOR DEVR_DOSR"/>
    <property type="match status" value="1"/>
</dbReference>
<gene>
    <name evidence="5" type="ORF">CFX1CAM_1621</name>
</gene>
<dbReference type="KEGG" id="abat:CFX1CAM_1621"/>
<dbReference type="OrthoDB" id="165973at2"/>
<accession>A0A1Y6K540</accession>
<dbReference type="Proteomes" id="UP000195514">
    <property type="component" value="Chromosome I"/>
</dbReference>
<feature type="domain" description="HTH luxR-type" evidence="4">
    <location>
        <begin position="64"/>
        <end position="129"/>
    </location>
</feature>
<evidence type="ECO:0000313" key="6">
    <source>
        <dbReference type="Proteomes" id="UP000195514"/>
    </source>
</evidence>
<dbReference type="GO" id="GO:0003677">
    <property type="term" value="F:DNA binding"/>
    <property type="evidence" value="ECO:0007669"/>
    <property type="project" value="UniProtKB-KW"/>
</dbReference>
<keyword evidence="2" id="KW-0238">DNA-binding</keyword>
<dbReference type="PANTHER" id="PTHR44688">
    <property type="entry name" value="DNA-BINDING TRANSCRIPTIONAL ACTIVATOR DEVR_DOSR"/>
    <property type="match status" value="1"/>
</dbReference>
<evidence type="ECO:0000256" key="1">
    <source>
        <dbReference type="ARBA" id="ARBA00023015"/>
    </source>
</evidence>